<name>A0A0W8F4T0_9ZZZZ</name>
<protein>
    <submittedName>
        <fullName evidence="2">Uncharacterized protein</fullName>
    </submittedName>
</protein>
<reference evidence="2" key="1">
    <citation type="journal article" date="2015" name="Proc. Natl. Acad. Sci. U.S.A.">
        <title>Networks of energetic and metabolic interactions define dynamics in microbial communities.</title>
        <authorList>
            <person name="Embree M."/>
            <person name="Liu J.K."/>
            <person name="Al-Bassam M.M."/>
            <person name="Zengler K."/>
        </authorList>
    </citation>
    <scope>NUCLEOTIDE SEQUENCE</scope>
</reference>
<proteinExistence type="predicted"/>
<comment type="caution">
    <text evidence="2">The sequence shown here is derived from an EMBL/GenBank/DDBJ whole genome shotgun (WGS) entry which is preliminary data.</text>
</comment>
<feature type="region of interest" description="Disordered" evidence="1">
    <location>
        <begin position="1"/>
        <end position="27"/>
    </location>
</feature>
<dbReference type="AlphaFoldDB" id="A0A0W8F4T0"/>
<evidence type="ECO:0000256" key="1">
    <source>
        <dbReference type="SAM" id="MobiDB-lite"/>
    </source>
</evidence>
<sequence>MNDERERQGGTKRLKEENPFSGHRPVADFPIISGRPLIHAVSQGTSIPGMVFPPLAAVQKLPPLQTTAGSPGEGVR</sequence>
<evidence type="ECO:0000313" key="2">
    <source>
        <dbReference type="EMBL" id="KUG15805.1"/>
    </source>
</evidence>
<dbReference type="EMBL" id="LNQE01001529">
    <property type="protein sequence ID" value="KUG15805.1"/>
    <property type="molecule type" value="Genomic_DNA"/>
</dbReference>
<accession>A0A0W8F4T0</accession>
<organism evidence="2">
    <name type="scientific">hydrocarbon metagenome</name>
    <dbReference type="NCBI Taxonomy" id="938273"/>
    <lineage>
        <taxon>unclassified sequences</taxon>
        <taxon>metagenomes</taxon>
        <taxon>ecological metagenomes</taxon>
    </lineage>
</organism>
<gene>
    <name evidence="2" type="ORF">ASZ90_014527</name>
</gene>
<feature type="compositionally biased region" description="Basic and acidic residues" evidence="1">
    <location>
        <begin position="1"/>
        <end position="18"/>
    </location>
</feature>